<evidence type="ECO:0000313" key="6">
    <source>
        <dbReference type="Proteomes" id="UP000278222"/>
    </source>
</evidence>
<comment type="caution">
    <text evidence="5">The sequence shown here is derived from an EMBL/GenBank/DDBJ whole genome shotgun (WGS) entry which is preliminary data.</text>
</comment>
<dbReference type="RefSeq" id="WP_123692357.1">
    <property type="nucleotide sequence ID" value="NZ_AP019700.1"/>
</dbReference>
<dbReference type="Gene3D" id="1.10.3210.10">
    <property type="entry name" value="Hypothetical protein af1432"/>
    <property type="match status" value="1"/>
</dbReference>
<evidence type="ECO:0000313" key="5">
    <source>
        <dbReference type="EMBL" id="ROP84430.1"/>
    </source>
</evidence>
<organism evidence="5 6">
    <name type="scientific">Stella humosa</name>
    <dbReference type="NCBI Taxonomy" id="94"/>
    <lineage>
        <taxon>Bacteria</taxon>
        <taxon>Pseudomonadati</taxon>
        <taxon>Pseudomonadota</taxon>
        <taxon>Alphaproteobacteria</taxon>
        <taxon>Rhodospirillales</taxon>
        <taxon>Stellaceae</taxon>
        <taxon>Stella</taxon>
    </lineage>
</organism>
<keyword evidence="3 5" id="KW-0808">Transferase</keyword>
<dbReference type="InterPro" id="IPR001173">
    <property type="entry name" value="Glyco_trans_2-like"/>
</dbReference>
<sequence length="532" mass="58294">MVDHAPPTVPRVTVIVTQRERFSLSERSLETVLADRAIAFRLIYVDAGAPPAIAAYLRRRSREAGFLLLHQPAPAWPNHSRIVALRHVETEYVLFLDNDVLLEPGCIAALVACADETGAGIVGPLYLWSDGEERPRIHTAGGALKIVERPAGRAIFEIHTMMNEPVAAMDGRTAPEPCQFLEYHCLLARTDLAAGAHGIDPDIVCVHEHIDLCLEAARRGLPVMLEPRARIDYLAFADYHLHDLPYFIWRWRREAVESSLAMLSAKWNFLDDREAYSGIRAFCREHVAGKTLVHSAAAFQPAEGDAMPTPVESLAPLIRQLTRLGYPDTGLRSIVFAHDLARDLFDGCYRPCGRPFLNHAVGTAGVLAHFRLRVDIVFAGLLHAAFSHGRLDQDRAPTPAELAARLPGALGRRVILLLHRYHAWQRDPGRLLRSWPDPASLPVAEAEVAAIAIANAIEELASGEITLSAKPAAGAGQIDYLARAAVAMGSASMGQALRRLHAAVASSRLSVRLPIQDSFRLRDGRKVPAAHA</sequence>
<dbReference type="SUPFAM" id="SSF53448">
    <property type="entry name" value="Nucleotide-diphospho-sugar transferases"/>
    <property type="match status" value="1"/>
</dbReference>
<proteinExistence type="inferred from homology"/>
<dbReference type="PANTHER" id="PTHR43179">
    <property type="entry name" value="RHAMNOSYLTRANSFERASE WBBL"/>
    <property type="match status" value="1"/>
</dbReference>
<dbReference type="OrthoDB" id="7615426at2"/>
<protein>
    <submittedName>
        <fullName evidence="5">GT2 family glycosyltransferase</fullName>
    </submittedName>
</protein>
<accession>A0A3N1L0G3</accession>
<dbReference type="Proteomes" id="UP000278222">
    <property type="component" value="Unassembled WGS sequence"/>
</dbReference>
<feature type="domain" description="Glycosyltransferase 2-like" evidence="4">
    <location>
        <begin position="19"/>
        <end position="138"/>
    </location>
</feature>
<reference evidence="5 6" key="1">
    <citation type="submission" date="2018-11" db="EMBL/GenBank/DDBJ databases">
        <title>Genomic Encyclopedia of Type Strains, Phase IV (KMG-IV): sequencing the most valuable type-strain genomes for metagenomic binning, comparative biology and taxonomic classification.</title>
        <authorList>
            <person name="Goeker M."/>
        </authorList>
    </citation>
    <scope>NUCLEOTIDE SEQUENCE [LARGE SCALE GENOMIC DNA]</scope>
    <source>
        <strain evidence="5 6">DSM 5900</strain>
    </source>
</reference>
<dbReference type="InterPro" id="IPR029044">
    <property type="entry name" value="Nucleotide-diphossugar_trans"/>
</dbReference>
<dbReference type="Gene3D" id="3.90.550.10">
    <property type="entry name" value="Spore Coat Polysaccharide Biosynthesis Protein SpsA, Chain A"/>
    <property type="match status" value="1"/>
</dbReference>
<keyword evidence="2" id="KW-0328">Glycosyltransferase</keyword>
<dbReference type="SUPFAM" id="SSF109604">
    <property type="entry name" value="HD-domain/PDEase-like"/>
    <property type="match status" value="1"/>
</dbReference>
<name>A0A3N1L0G3_9PROT</name>
<gene>
    <name evidence="5" type="ORF">EDC65_3782</name>
</gene>
<dbReference type="GO" id="GO:0016757">
    <property type="term" value="F:glycosyltransferase activity"/>
    <property type="evidence" value="ECO:0007669"/>
    <property type="project" value="UniProtKB-KW"/>
</dbReference>
<dbReference type="PANTHER" id="PTHR43179:SF12">
    <property type="entry name" value="GALACTOFURANOSYLTRANSFERASE GLFT2"/>
    <property type="match status" value="1"/>
</dbReference>
<evidence type="ECO:0000256" key="2">
    <source>
        <dbReference type="ARBA" id="ARBA00022676"/>
    </source>
</evidence>
<comment type="similarity">
    <text evidence="1">Belongs to the glycosyltransferase 2 family.</text>
</comment>
<keyword evidence="6" id="KW-1185">Reference proteome</keyword>
<evidence type="ECO:0000259" key="4">
    <source>
        <dbReference type="Pfam" id="PF00535"/>
    </source>
</evidence>
<evidence type="ECO:0000256" key="1">
    <source>
        <dbReference type="ARBA" id="ARBA00006739"/>
    </source>
</evidence>
<dbReference type="Pfam" id="PF00535">
    <property type="entry name" value="Glycos_transf_2"/>
    <property type="match status" value="1"/>
</dbReference>
<dbReference type="AlphaFoldDB" id="A0A3N1L0G3"/>
<evidence type="ECO:0000256" key="3">
    <source>
        <dbReference type="ARBA" id="ARBA00022679"/>
    </source>
</evidence>
<dbReference type="EMBL" id="RJKX01000015">
    <property type="protein sequence ID" value="ROP84430.1"/>
    <property type="molecule type" value="Genomic_DNA"/>
</dbReference>